<keyword evidence="3" id="KW-1185">Reference proteome</keyword>
<dbReference type="InterPro" id="IPR025398">
    <property type="entry name" value="DUF4371"/>
</dbReference>
<comment type="caution">
    <text evidence="2">The sequence shown here is derived from an EMBL/GenBank/DDBJ whole genome shotgun (WGS) entry which is preliminary data.</text>
</comment>
<dbReference type="AlphaFoldDB" id="A0AAN8JR43"/>
<dbReference type="Proteomes" id="UP001347796">
    <property type="component" value="Unassembled WGS sequence"/>
</dbReference>
<proteinExistence type="predicted"/>
<evidence type="ECO:0000259" key="1">
    <source>
        <dbReference type="Pfam" id="PF14291"/>
    </source>
</evidence>
<gene>
    <name evidence="2" type="ORF">SNE40_009370</name>
</gene>
<name>A0AAN8JR43_PATCE</name>
<dbReference type="PANTHER" id="PTHR45749:SF37">
    <property type="entry name" value="OS05G0311600 PROTEIN"/>
    <property type="match status" value="1"/>
</dbReference>
<protein>
    <recommendedName>
        <fullName evidence="1">DUF4371 domain-containing protein</fullName>
    </recommendedName>
</protein>
<evidence type="ECO:0000313" key="3">
    <source>
        <dbReference type="Proteomes" id="UP001347796"/>
    </source>
</evidence>
<dbReference type="PANTHER" id="PTHR45749">
    <property type="match status" value="1"/>
</dbReference>
<dbReference type="Pfam" id="PF14291">
    <property type="entry name" value="DUF4371"/>
    <property type="match status" value="1"/>
</dbReference>
<sequence length="211" mass="23984">MSKWEERKRRISSRSTVKELVSNNVYERRRYYVRAIAEVIHFLAVKELSFREDYDKMAHSESGLFTDMFCFVVLRDKRLQDIISEIPLNATYKSPNIQNDVIDILAKIVTQSVVDDVNGADVPFATVLADGTRDKNNRENISIALRYVKDGKVFESLLYMPETQQLDASSLTTLIVKTLHDTGINIGHIISQCYDGARVMSGNKKMSLGGK</sequence>
<feature type="domain" description="DUF4371" evidence="1">
    <location>
        <begin position="24"/>
        <end position="203"/>
    </location>
</feature>
<evidence type="ECO:0000313" key="2">
    <source>
        <dbReference type="EMBL" id="KAK6181537.1"/>
    </source>
</evidence>
<accession>A0AAN8JR43</accession>
<organism evidence="2 3">
    <name type="scientific">Patella caerulea</name>
    <name type="common">Rayed Mediterranean limpet</name>
    <dbReference type="NCBI Taxonomy" id="87958"/>
    <lineage>
        <taxon>Eukaryota</taxon>
        <taxon>Metazoa</taxon>
        <taxon>Spiralia</taxon>
        <taxon>Lophotrochozoa</taxon>
        <taxon>Mollusca</taxon>
        <taxon>Gastropoda</taxon>
        <taxon>Patellogastropoda</taxon>
        <taxon>Patelloidea</taxon>
        <taxon>Patellidae</taxon>
        <taxon>Patella</taxon>
    </lineage>
</organism>
<reference evidence="2 3" key="1">
    <citation type="submission" date="2024-01" db="EMBL/GenBank/DDBJ databases">
        <title>The genome of the rayed Mediterranean limpet Patella caerulea (Linnaeus, 1758).</title>
        <authorList>
            <person name="Anh-Thu Weber A."/>
            <person name="Halstead-Nussloch G."/>
        </authorList>
    </citation>
    <scope>NUCLEOTIDE SEQUENCE [LARGE SCALE GENOMIC DNA]</scope>
    <source>
        <strain evidence="2">AATW-2023a</strain>
        <tissue evidence="2">Whole specimen</tissue>
    </source>
</reference>
<dbReference type="EMBL" id="JAZGQO010000007">
    <property type="protein sequence ID" value="KAK6181537.1"/>
    <property type="molecule type" value="Genomic_DNA"/>
</dbReference>